<dbReference type="EMBL" id="SZUV01000001">
    <property type="protein sequence ID" value="TQN50273.1"/>
    <property type="molecule type" value="Genomic_DNA"/>
</dbReference>
<evidence type="ECO:0008006" key="5">
    <source>
        <dbReference type="Google" id="ProtNLM"/>
    </source>
</evidence>
<dbReference type="Proteomes" id="UP000363590">
    <property type="component" value="Chromosome"/>
</dbReference>
<name>A0A543Q1S3_ACITH</name>
<dbReference type="GO" id="GO:0004180">
    <property type="term" value="F:carboxypeptidase activity"/>
    <property type="evidence" value="ECO:0007669"/>
    <property type="project" value="UniProtKB-ARBA"/>
</dbReference>
<dbReference type="GO" id="GO:0009252">
    <property type="term" value="P:peptidoglycan biosynthetic process"/>
    <property type="evidence" value="ECO:0007669"/>
    <property type="project" value="UniProtKB-KW"/>
</dbReference>
<accession>A0A543Q1S3</accession>
<evidence type="ECO:0000313" key="4">
    <source>
        <dbReference type="Proteomes" id="UP000363590"/>
    </source>
</evidence>
<gene>
    <name evidence="2" type="ORF">DLNHIDIE_00126</name>
    <name evidence="1" type="ORF">GCD22_01684</name>
</gene>
<dbReference type="RefSeq" id="WP_081576909.1">
    <property type="nucleotide sequence ID" value="NZ_SZUV01000001.1"/>
</dbReference>
<dbReference type="GO" id="GO:0071555">
    <property type="term" value="P:cell wall organization"/>
    <property type="evidence" value="ECO:0007669"/>
    <property type="project" value="UniProtKB-KW"/>
</dbReference>
<reference evidence="1 4" key="2">
    <citation type="submission" date="2019-10" db="EMBL/GenBank/DDBJ databases">
        <authorList>
            <person name="Wang R."/>
        </authorList>
    </citation>
    <scope>NUCLEOTIDE SEQUENCE [LARGE SCALE GENOMIC DNA]</scope>
    <source>
        <strain evidence="1 4">ATCC 19377</strain>
    </source>
</reference>
<sequence>MRRLKTVQLLNRSNHPRPLKWLFLPLAILLSGCNLHHPHPPHSQAKPLAPVVNTSVLAYHRAVARINRSIAATAPGHKQQPHDQNASFQKVVTRLQVLGYLPLTHAFIHGQDGARIRHDAFLWRVPRPLQRAVDAYAWNKHNPFIRGAVIQFERQNGILGPGGVSEGHLHKAVIRALFSKDAKKNAWDYEWVYVTKADGTPIPESLHVWERGVHFVPASWCDELKGFAVRNGWIWGTVVNTGVLGSTPNGTWPIYQRLPKTTMRGAFPVPISWAAYRTLAGKQVPQWAGSSLMQSARGVVNGHPVRWQPYDDPGILWVNYFDAGRGIHYYPRASYGFPQSAGCVEQPYNSAPITYKILHYGVPVTISRQSFHFN</sequence>
<dbReference type="InterPro" id="IPR038063">
    <property type="entry name" value="Transpep_catalytic_dom"/>
</dbReference>
<dbReference type="EMBL" id="CP045571">
    <property type="protein sequence ID" value="QFX95980.1"/>
    <property type="molecule type" value="Genomic_DNA"/>
</dbReference>
<evidence type="ECO:0000313" key="3">
    <source>
        <dbReference type="Proteomes" id="UP000315403"/>
    </source>
</evidence>
<proteinExistence type="predicted"/>
<dbReference type="GO" id="GO:0016740">
    <property type="term" value="F:transferase activity"/>
    <property type="evidence" value="ECO:0007669"/>
    <property type="project" value="UniProtKB-KW"/>
</dbReference>
<dbReference type="GO" id="GO:0008360">
    <property type="term" value="P:regulation of cell shape"/>
    <property type="evidence" value="ECO:0007669"/>
    <property type="project" value="UniProtKB-KW"/>
</dbReference>
<dbReference type="Proteomes" id="UP000315403">
    <property type="component" value="Unassembled WGS sequence"/>
</dbReference>
<dbReference type="KEGG" id="atx:GCD22_01684"/>
<dbReference type="Gene3D" id="2.40.440.10">
    <property type="entry name" value="L,D-transpeptidase catalytic domain-like"/>
    <property type="match status" value="1"/>
</dbReference>
<dbReference type="PROSITE" id="PS51257">
    <property type="entry name" value="PROKAR_LIPOPROTEIN"/>
    <property type="match status" value="1"/>
</dbReference>
<protein>
    <recommendedName>
        <fullName evidence="5">YkuD domain-containing protein</fullName>
    </recommendedName>
</protein>
<evidence type="ECO:0000313" key="2">
    <source>
        <dbReference type="EMBL" id="TQN50273.1"/>
    </source>
</evidence>
<dbReference type="SUPFAM" id="SSF141523">
    <property type="entry name" value="L,D-transpeptidase catalytic domain-like"/>
    <property type="match status" value="1"/>
</dbReference>
<reference evidence="2 3" key="1">
    <citation type="submission" date="2019-03" db="EMBL/GenBank/DDBJ databases">
        <title>New insights into Acidothiobacillus thiooxidans sulfur metabolism through coupled gene expression, solution geochemistry, microscopy and spectroscopy analyses.</title>
        <authorList>
            <person name="Camacho D."/>
            <person name="Frazao R."/>
            <person name="Fouillen A."/>
            <person name="Nanci A."/>
            <person name="Lang B.F."/>
            <person name="Apte S.C."/>
            <person name="Baron C."/>
            <person name="Warren L.A."/>
        </authorList>
    </citation>
    <scope>NUCLEOTIDE SEQUENCE [LARGE SCALE GENOMIC DNA]</scope>
    <source>
        <strain evidence="2 3">ATCC 19377</strain>
    </source>
</reference>
<organism evidence="2 3">
    <name type="scientific">Acidithiobacillus thiooxidans ATCC 19377</name>
    <dbReference type="NCBI Taxonomy" id="637390"/>
    <lineage>
        <taxon>Bacteria</taxon>
        <taxon>Pseudomonadati</taxon>
        <taxon>Pseudomonadota</taxon>
        <taxon>Acidithiobacillia</taxon>
        <taxon>Acidithiobacillales</taxon>
        <taxon>Acidithiobacillaceae</taxon>
        <taxon>Acidithiobacillus</taxon>
    </lineage>
</organism>
<dbReference type="AlphaFoldDB" id="A0A543Q1S3"/>
<evidence type="ECO:0000313" key="1">
    <source>
        <dbReference type="EMBL" id="QFX95980.1"/>
    </source>
</evidence>